<dbReference type="EMBL" id="JAUSUL010000002">
    <property type="protein sequence ID" value="MDQ0316137.1"/>
    <property type="molecule type" value="Genomic_DNA"/>
</dbReference>
<dbReference type="RefSeq" id="WP_306885964.1">
    <property type="nucleotide sequence ID" value="NZ_JAUSUL010000002.1"/>
</dbReference>
<keyword evidence="2" id="KW-1185">Reference proteome</keyword>
<dbReference type="InterPro" id="IPR007357">
    <property type="entry name" value="PhrB-like"/>
</dbReference>
<protein>
    <submittedName>
        <fullName evidence="1">Deoxyribodipyrimidine photolyase-related protein</fullName>
    </submittedName>
</protein>
<organism evidence="1 2">
    <name type="scientific">Amorphus orientalis</name>
    <dbReference type="NCBI Taxonomy" id="649198"/>
    <lineage>
        <taxon>Bacteria</taxon>
        <taxon>Pseudomonadati</taxon>
        <taxon>Pseudomonadota</taxon>
        <taxon>Alphaproteobacteria</taxon>
        <taxon>Hyphomicrobiales</taxon>
        <taxon>Amorphaceae</taxon>
        <taxon>Amorphus</taxon>
    </lineage>
</organism>
<evidence type="ECO:0000313" key="1">
    <source>
        <dbReference type="EMBL" id="MDQ0316137.1"/>
    </source>
</evidence>
<dbReference type="InterPro" id="IPR014729">
    <property type="entry name" value="Rossmann-like_a/b/a_fold"/>
</dbReference>
<proteinExistence type="predicted"/>
<accession>A0AAE4ATG4</accession>
<dbReference type="Gene3D" id="3.40.50.620">
    <property type="entry name" value="HUPs"/>
    <property type="match status" value="1"/>
</dbReference>
<dbReference type="Gene3D" id="1.25.40.80">
    <property type="match status" value="1"/>
</dbReference>
<dbReference type="InterPro" id="IPR036134">
    <property type="entry name" value="Crypto/Photolyase_FAD-like_sf"/>
</dbReference>
<dbReference type="PANTHER" id="PTHR38657">
    <property type="entry name" value="SLR1343 PROTEIN"/>
    <property type="match status" value="1"/>
</dbReference>
<dbReference type="Proteomes" id="UP001229244">
    <property type="component" value="Unassembled WGS sequence"/>
</dbReference>
<dbReference type="Gene3D" id="1.10.10.1710">
    <property type="entry name" value="Deoxyribodipyrimidine photolyase-related"/>
    <property type="match status" value="1"/>
</dbReference>
<dbReference type="AlphaFoldDB" id="A0AAE4ATG4"/>
<dbReference type="InterPro" id="IPR052551">
    <property type="entry name" value="UV-DNA_repair_photolyase"/>
</dbReference>
<dbReference type="PANTHER" id="PTHR38657:SF1">
    <property type="entry name" value="SLR1343 PROTEIN"/>
    <property type="match status" value="1"/>
</dbReference>
<sequence>MSALRLVLGDQLDRQISSLSDIDPAADTVLMAEVEDEATYVRHHKQKIAFVFAAMRHFARDLEEAGISVRYQRLDDRKRASSLKEAVRIALSATGASCLVVTEPGEWRLLQDMQDWEDDLGVSVEIREDDRFFASHAHFERHAKGRKTLRMEYFYREMRKSTGILMDGNEPAGGEWNYDKENRESLPDDIDLPSLPQSRPDEMTRAVIDLVEARFSDHFGDLHGFAWPVTRRGALAALDRFITERLPSFGTYQDAMAGGEPFVFHAVLSPLINIGLLRPQEVCERAEQAYKDGDAPLNAVEGFIRQILGWREFIRGIYWLKGPNYGSENALDARRPLPDFYWTGETDLACLGEAIGATKAHAYAHHIQRLMVTGNFALLAGIDPRAVQEWYLIVYADAYEWVELPNVHGMALFADGGVFASKPYAASGSYIDRMSDYCGGCRFDVKQKTGPEACPFNYLYWDFIARNESHLAGNRRMAMIYKSLERMDPDKVQTMRKDAAAFLDEVCGTN</sequence>
<evidence type="ECO:0000313" key="2">
    <source>
        <dbReference type="Proteomes" id="UP001229244"/>
    </source>
</evidence>
<comment type="caution">
    <text evidence="1">The sequence shown here is derived from an EMBL/GenBank/DDBJ whole genome shotgun (WGS) entry which is preliminary data.</text>
</comment>
<dbReference type="Pfam" id="PF04244">
    <property type="entry name" value="DPRP"/>
    <property type="match status" value="1"/>
</dbReference>
<dbReference type="Gene3D" id="1.10.579.10">
    <property type="entry name" value="DNA Cyclobutane Dipyrimidine Photolyase, subunit A, domain 3"/>
    <property type="match status" value="1"/>
</dbReference>
<reference evidence="1" key="1">
    <citation type="submission" date="2023-07" db="EMBL/GenBank/DDBJ databases">
        <title>Genomic Encyclopedia of Type Strains, Phase IV (KMG-IV): sequencing the most valuable type-strain genomes for metagenomic binning, comparative biology and taxonomic classification.</title>
        <authorList>
            <person name="Goeker M."/>
        </authorList>
    </citation>
    <scope>NUCLEOTIDE SEQUENCE</scope>
    <source>
        <strain evidence="1">DSM 21202</strain>
    </source>
</reference>
<gene>
    <name evidence="1" type="ORF">J2S73_002594</name>
</gene>
<name>A0AAE4ATG4_9HYPH</name>
<dbReference type="SUPFAM" id="SSF48173">
    <property type="entry name" value="Cryptochrome/photolyase FAD-binding domain"/>
    <property type="match status" value="1"/>
</dbReference>